<dbReference type="EMBL" id="UINC01153435">
    <property type="protein sequence ID" value="SVD48156.1"/>
    <property type="molecule type" value="Genomic_DNA"/>
</dbReference>
<reference evidence="1" key="1">
    <citation type="submission" date="2018-05" db="EMBL/GenBank/DDBJ databases">
        <authorList>
            <person name="Lanie J.A."/>
            <person name="Ng W.-L."/>
            <person name="Kazmierczak K.M."/>
            <person name="Andrzejewski T.M."/>
            <person name="Davidsen T.M."/>
            <person name="Wayne K.J."/>
            <person name="Tettelin H."/>
            <person name="Glass J.I."/>
            <person name="Rusch D."/>
            <person name="Podicherti R."/>
            <person name="Tsui H.-C.T."/>
            <person name="Winkler M.E."/>
        </authorList>
    </citation>
    <scope>NUCLEOTIDE SEQUENCE</scope>
</reference>
<organism evidence="1">
    <name type="scientific">marine metagenome</name>
    <dbReference type="NCBI Taxonomy" id="408172"/>
    <lineage>
        <taxon>unclassified sequences</taxon>
        <taxon>metagenomes</taxon>
        <taxon>ecological metagenomes</taxon>
    </lineage>
</organism>
<evidence type="ECO:0000313" key="1">
    <source>
        <dbReference type="EMBL" id="SVD48156.1"/>
    </source>
</evidence>
<sequence length="52" mass="6131">MQPKPAERRTEPIKNEPQYILGGNEWDVSQLIRRQDPVQQLIKPNGIVKHQR</sequence>
<proteinExistence type="predicted"/>
<feature type="non-terminal residue" evidence="1">
    <location>
        <position position="52"/>
    </location>
</feature>
<protein>
    <submittedName>
        <fullName evidence="1">Uncharacterized protein</fullName>
    </submittedName>
</protein>
<dbReference type="AlphaFoldDB" id="A0A382VNL1"/>
<gene>
    <name evidence="1" type="ORF">METZ01_LOCUS401010</name>
</gene>
<accession>A0A382VNL1</accession>
<name>A0A382VNL1_9ZZZZ</name>